<dbReference type="Proteomes" id="UP000596661">
    <property type="component" value="Chromosome 4"/>
</dbReference>
<evidence type="ECO:0000313" key="1">
    <source>
        <dbReference type="EnsemblPlants" id="cds.novel_model_3189_5bd9a17a"/>
    </source>
</evidence>
<keyword evidence="2" id="KW-1185">Reference proteome</keyword>
<accession>A0A803QZ96</accession>
<sequence>MDTWQGIFNTPSCWKPNSSSASLRRIPNAWWLRYSVGIINLFISFPTQTARNPFGTTSFDEAIETS</sequence>
<organism evidence="1 2">
    <name type="scientific">Cannabis sativa</name>
    <name type="common">Hemp</name>
    <name type="synonym">Marijuana</name>
    <dbReference type="NCBI Taxonomy" id="3483"/>
    <lineage>
        <taxon>Eukaryota</taxon>
        <taxon>Viridiplantae</taxon>
        <taxon>Streptophyta</taxon>
        <taxon>Embryophyta</taxon>
        <taxon>Tracheophyta</taxon>
        <taxon>Spermatophyta</taxon>
        <taxon>Magnoliopsida</taxon>
        <taxon>eudicotyledons</taxon>
        <taxon>Gunneridae</taxon>
        <taxon>Pentapetalae</taxon>
        <taxon>rosids</taxon>
        <taxon>fabids</taxon>
        <taxon>Rosales</taxon>
        <taxon>Cannabaceae</taxon>
        <taxon>Cannabis</taxon>
    </lineage>
</organism>
<protein>
    <submittedName>
        <fullName evidence="1">Uncharacterized protein</fullName>
    </submittedName>
</protein>
<dbReference type="EMBL" id="UZAU01000371">
    <property type="status" value="NOT_ANNOTATED_CDS"/>
    <property type="molecule type" value="Genomic_DNA"/>
</dbReference>
<reference evidence="1" key="2">
    <citation type="submission" date="2021-03" db="UniProtKB">
        <authorList>
            <consortium name="EnsemblPlants"/>
        </authorList>
    </citation>
    <scope>IDENTIFICATION</scope>
</reference>
<proteinExistence type="predicted"/>
<dbReference type="Gramene" id="novel_model_3189_5bd9a17a">
    <property type="protein sequence ID" value="cds.novel_model_3189_5bd9a17a"/>
    <property type="gene ID" value="novel_gene_1706_5bd9a17a"/>
</dbReference>
<evidence type="ECO:0000313" key="2">
    <source>
        <dbReference type="Proteomes" id="UP000596661"/>
    </source>
</evidence>
<name>A0A803QZ96_CANSA</name>
<dbReference type="EnsemblPlants" id="novel_model_3189_5bd9a17a">
    <property type="protein sequence ID" value="cds.novel_model_3189_5bd9a17a"/>
    <property type="gene ID" value="novel_gene_1706_5bd9a17a"/>
</dbReference>
<dbReference type="AlphaFoldDB" id="A0A803QZ96"/>
<reference evidence="1" key="1">
    <citation type="submission" date="2018-11" db="EMBL/GenBank/DDBJ databases">
        <authorList>
            <person name="Grassa J C."/>
        </authorList>
    </citation>
    <scope>NUCLEOTIDE SEQUENCE [LARGE SCALE GENOMIC DNA]</scope>
</reference>